<reference evidence="2" key="1">
    <citation type="submission" date="2020-06" db="EMBL/GenBank/DDBJ databases">
        <title>Draft genome of Bugula neritina, a colonial animal packing powerful symbionts and potential medicines.</title>
        <authorList>
            <person name="Rayko M."/>
        </authorList>
    </citation>
    <scope>NUCLEOTIDE SEQUENCE [LARGE SCALE GENOMIC DNA]</scope>
    <source>
        <strain evidence="2">Kwan_BN1</strain>
    </source>
</reference>
<accession>A0A7J7JUJ2</accession>
<feature type="compositionally biased region" description="Polar residues" evidence="1">
    <location>
        <begin position="610"/>
        <end position="629"/>
    </location>
</feature>
<keyword evidence="3" id="KW-1185">Reference proteome</keyword>
<sequence>MLHLMIVLKAEDVIKQTSSQPAKVTDGYVVKVNKQLFMVPKEQLPTLLAQNKSKVQILNHPRMLSKANSPLSIKTLGPPARNVSIVRRAPATTCAGDVILAADTVKHVSTAATRLNSSANSILTSTNSTPTAKTTSIAGNNTRTITVLSSAISKQSAPNPTNSGIKTVQCSVTTASSATARSSLQLATNKTFTVKTASQINAMRNQNAAISVLPIRSVLSSKLMLPGSGNQKPVIISSRPPNCPPTLQTRKLLKATVSRKASDSASTLPITGVTNNNLTYATGSVSVKPAGDVTTIPVRNVTRAPVANAINGATHISAVTVSKLTTTATAVTNTTKSTNTAMAAISIASSNTLCTASTSSQSAATATSISNLDNLSRTIIQIPASVAQTLCVATAERPTLHSTSLHSVNPVKHGTFSVVRAATAPTSLPNSVKIVTNTDAKDIQHTQPNSSKSEIRYLTLSESVNLAGQTKTINNIATSAAPLETLKTPIIHTLSSKHAGRGVTVQNIGSPIQLVTSAKQHVRVVDSPTQQAFRVVRSPLQQSIRIISPPAQQPVRLVNSPLQQSIRFVQSPAQQTVRLVNLPATQPVRFVNMSVQQPVQLVKNLQPTNNSSAVQPATSFTETSCVSPASSSNITISTSTAKLSNSSESGSSNPEASAIFGRAVHVAGFERGKQHLVLVSDAPAPSVGQSNTPKISSSS</sequence>
<name>A0A7J7JUJ2_BUGNE</name>
<gene>
    <name evidence="2" type="ORF">EB796_012365</name>
</gene>
<proteinExistence type="predicted"/>
<dbReference type="AlphaFoldDB" id="A0A7J7JUJ2"/>
<comment type="caution">
    <text evidence="2">The sequence shown here is derived from an EMBL/GenBank/DDBJ whole genome shotgun (WGS) entry which is preliminary data.</text>
</comment>
<dbReference type="EMBL" id="VXIV02001826">
    <property type="protein sequence ID" value="KAF6029331.1"/>
    <property type="molecule type" value="Genomic_DNA"/>
</dbReference>
<feature type="region of interest" description="Disordered" evidence="1">
    <location>
        <begin position="680"/>
        <end position="699"/>
    </location>
</feature>
<dbReference type="Proteomes" id="UP000593567">
    <property type="component" value="Unassembled WGS sequence"/>
</dbReference>
<organism evidence="2 3">
    <name type="scientific">Bugula neritina</name>
    <name type="common">Brown bryozoan</name>
    <name type="synonym">Sertularia neritina</name>
    <dbReference type="NCBI Taxonomy" id="10212"/>
    <lineage>
        <taxon>Eukaryota</taxon>
        <taxon>Metazoa</taxon>
        <taxon>Spiralia</taxon>
        <taxon>Lophotrochozoa</taxon>
        <taxon>Bryozoa</taxon>
        <taxon>Gymnolaemata</taxon>
        <taxon>Cheilostomatida</taxon>
        <taxon>Flustrina</taxon>
        <taxon>Buguloidea</taxon>
        <taxon>Bugulidae</taxon>
        <taxon>Bugula</taxon>
    </lineage>
</organism>
<protein>
    <submittedName>
        <fullName evidence="2">Uncharacterized protein</fullName>
    </submittedName>
</protein>
<evidence type="ECO:0000313" key="3">
    <source>
        <dbReference type="Proteomes" id="UP000593567"/>
    </source>
</evidence>
<feature type="compositionally biased region" description="Polar residues" evidence="1">
    <location>
        <begin position="687"/>
        <end position="699"/>
    </location>
</feature>
<feature type="region of interest" description="Disordered" evidence="1">
    <location>
        <begin position="610"/>
        <end position="631"/>
    </location>
</feature>
<evidence type="ECO:0000313" key="2">
    <source>
        <dbReference type="EMBL" id="KAF6029331.1"/>
    </source>
</evidence>
<evidence type="ECO:0000256" key="1">
    <source>
        <dbReference type="SAM" id="MobiDB-lite"/>
    </source>
</evidence>